<proteinExistence type="predicted"/>
<comment type="caution">
    <text evidence="1">The sequence shown here is derived from an EMBL/GenBank/DDBJ whole genome shotgun (WGS) entry which is preliminary data.</text>
</comment>
<reference evidence="1" key="1">
    <citation type="journal article" date="2022" name="bioRxiv">
        <title>Sequencing and chromosome-scale assembly of the giantPleurodeles waltlgenome.</title>
        <authorList>
            <person name="Brown T."/>
            <person name="Elewa A."/>
            <person name="Iarovenko S."/>
            <person name="Subramanian E."/>
            <person name="Araus A.J."/>
            <person name="Petzold A."/>
            <person name="Susuki M."/>
            <person name="Suzuki K.-i.T."/>
            <person name="Hayashi T."/>
            <person name="Toyoda A."/>
            <person name="Oliveira C."/>
            <person name="Osipova E."/>
            <person name="Leigh N.D."/>
            <person name="Simon A."/>
            <person name="Yun M.H."/>
        </authorList>
    </citation>
    <scope>NUCLEOTIDE SEQUENCE</scope>
    <source>
        <strain evidence="1">20211129_DDA</strain>
        <tissue evidence="1">Liver</tissue>
    </source>
</reference>
<organism evidence="1 2">
    <name type="scientific">Pleurodeles waltl</name>
    <name type="common">Iberian ribbed newt</name>
    <dbReference type="NCBI Taxonomy" id="8319"/>
    <lineage>
        <taxon>Eukaryota</taxon>
        <taxon>Metazoa</taxon>
        <taxon>Chordata</taxon>
        <taxon>Craniata</taxon>
        <taxon>Vertebrata</taxon>
        <taxon>Euteleostomi</taxon>
        <taxon>Amphibia</taxon>
        <taxon>Batrachia</taxon>
        <taxon>Caudata</taxon>
        <taxon>Salamandroidea</taxon>
        <taxon>Salamandridae</taxon>
        <taxon>Pleurodelinae</taxon>
        <taxon>Pleurodeles</taxon>
    </lineage>
</organism>
<dbReference type="AlphaFoldDB" id="A0AAV7TWH9"/>
<dbReference type="EMBL" id="JANPWB010000006">
    <property type="protein sequence ID" value="KAJ1180830.1"/>
    <property type="molecule type" value="Genomic_DNA"/>
</dbReference>
<evidence type="ECO:0000313" key="1">
    <source>
        <dbReference type="EMBL" id="KAJ1180830.1"/>
    </source>
</evidence>
<name>A0AAV7TWH9_PLEWA</name>
<evidence type="ECO:0000313" key="2">
    <source>
        <dbReference type="Proteomes" id="UP001066276"/>
    </source>
</evidence>
<accession>A0AAV7TWH9</accession>
<keyword evidence="2" id="KW-1185">Reference proteome</keyword>
<sequence>MGAELAARQDGRHGVRLRRTRGLTPAFLLIQECCRRAPRLERFVSGPGSSRFARTRARCLGSWCGAGGRLGRWPAAVRLLWAVGGSSEAQLERGEKCRRGGGPRRSCWAAAPLEAVSPGWTLLAPCGCSEVRGCLEARVAVDGPPRPGGDGGARGGCPRGLFGGGAVELVEGAIGGLPPRSSWPSWAWIGAAWLPGGARGAAAGLHALELSR</sequence>
<gene>
    <name evidence="1" type="ORF">NDU88_006045</name>
</gene>
<dbReference type="Proteomes" id="UP001066276">
    <property type="component" value="Chromosome 3_2"/>
</dbReference>
<protein>
    <submittedName>
        <fullName evidence="1">Uncharacterized protein</fullName>
    </submittedName>
</protein>